<organism evidence="5 6">
    <name type="scientific">Prunus dulcis</name>
    <name type="common">Almond</name>
    <name type="synonym">Amygdalus dulcis</name>
    <dbReference type="NCBI Taxonomy" id="3755"/>
    <lineage>
        <taxon>Eukaryota</taxon>
        <taxon>Viridiplantae</taxon>
        <taxon>Streptophyta</taxon>
        <taxon>Embryophyta</taxon>
        <taxon>Tracheophyta</taxon>
        <taxon>Spermatophyta</taxon>
        <taxon>Magnoliopsida</taxon>
        <taxon>eudicotyledons</taxon>
        <taxon>Gunneridae</taxon>
        <taxon>Pentapetalae</taxon>
        <taxon>rosids</taxon>
        <taxon>fabids</taxon>
        <taxon>Rosales</taxon>
        <taxon>Rosaceae</taxon>
        <taxon>Amygdaloideae</taxon>
        <taxon>Amygdaleae</taxon>
        <taxon>Prunus</taxon>
    </lineage>
</organism>
<comment type="catalytic activity">
    <reaction evidence="1">
        <text>Hydrolysis of terminal non-reducing beta-D-galactose residues in beta-D-galactosides.</text>
        <dbReference type="EC" id="3.2.1.23"/>
    </reaction>
</comment>
<reference evidence="5 6" key="1">
    <citation type="journal article" date="2022" name="G3 (Bethesda)">
        <title>Whole-genome sequence and methylome profiling of the almond [Prunus dulcis (Mill.) D.A. Webb] cultivar 'Nonpareil'.</title>
        <authorList>
            <person name="D'Amico-Willman K.M."/>
            <person name="Ouma W.Z."/>
            <person name="Meulia T."/>
            <person name="Sideli G.M."/>
            <person name="Gradziel T.M."/>
            <person name="Fresnedo-Ramirez J."/>
        </authorList>
    </citation>
    <scope>NUCLEOTIDE SEQUENCE [LARGE SCALE GENOMIC DNA]</scope>
    <source>
        <strain evidence="5">Clone GOH B32 T37-40</strain>
    </source>
</reference>
<dbReference type="PRINTS" id="PR00742">
    <property type="entry name" value="GLHYDRLASE35"/>
</dbReference>
<dbReference type="PANTHER" id="PTHR23421">
    <property type="entry name" value="BETA-GALACTOSIDASE RELATED"/>
    <property type="match status" value="1"/>
</dbReference>
<gene>
    <name evidence="5" type="ORF">L3X38_033716</name>
</gene>
<comment type="caution">
    <text evidence="5">The sequence shown here is derived from an EMBL/GenBank/DDBJ whole genome shotgun (WGS) entry which is preliminary data.</text>
</comment>
<evidence type="ECO:0000256" key="2">
    <source>
        <dbReference type="ARBA" id="ARBA00009809"/>
    </source>
</evidence>
<dbReference type="GO" id="GO:0005975">
    <property type="term" value="P:carbohydrate metabolic process"/>
    <property type="evidence" value="ECO:0007669"/>
    <property type="project" value="InterPro"/>
</dbReference>
<dbReference type="InterPro" id="IPR001944">
    <property type="entry name" value="Glycoside_Hdrlase_35"/>
</dbReference>
<dbReference type="InterPro" id="IPR017853">
    <property type="entry name" value="GH"/>
</dbReference>
<feature type="domain" description="Glycoside hydrolase 35 catalytic" evidence="4">
    <location>
        <begin position="1"/>
        <end position="115"/>
    </location>
</feature>
<dbReference type="Pfam" id="PF01301">
    <property type="entry name" value="Glyco_hydro_35"/>
    <property type="match status" value="1"/>
</dbReference>
<dbReference type="InterPro" id="IPR031330">
    <property type="entry name" value="Gly_Hdrlase_35_cat"/>
</dbReference>
<evidence type="ECO:0000256" key="1">
    <source>
        <dbReference type="ARBA" id="ARBA00001412"/>
    </source>
</evidence>
<evidence type="ECO:0000313" key="5">
    <source>
        <dbReference type="EMBL" id="KAI5324643.1"/>
    </source>
</evidence>
<protein>
    <recommendedName>
        <fullName evidence="3">beta-galactosidase</fullName>
        <ecNumber evidence="3">3.2.1.23</ecNumber>
    </recommendedName>
</protein>
<dbReference type="EMBL" id="JAJFAZ020000006">
    <property type="protein sequence ID" value="KAI5324643.1"/>
    <property type="molecule type" value="Genomic_DNA"/>
</dbReference>
<dbReference type="EC" id="3.2.1.23" evidence="3"/>
<dbReference type="SUPFAM" id="SSF51445">
    <property type="entry name" value="(Trans)glycosidases"/>
    <property type="match status" value="1"/>
</dbReference>
<keyword evidence="6" id="KW-1185">Reference proteome</keyword>
<proteinExistence type="inferred from homology"/>
<comment type="similarity">
    <text evidence="2">Belongs to the glycosyl hydrolase 35 family.</text>
</comment>
<evidence type="ECO:0000256" key="3">
    <source>
        <dbReference type="ARBA" id="ARBA00012756"/>
    </source>
</evidence>
<accession>A0AAD4VHQ7</accession>
<name>A0AAD4VHQ7_PRUDU</name>
<evidence type="ECO:0000259" key="4">
    <source>
        <dbReference type="Pfam" id="PF01301"/>
    </source>
</evidence>
<dbReference type="Gene3D" id="3.20.20.80">
    <property type="entry name" value="Glycosidases"/>
    <property type="match status" value="1"/>
</dbReference>
<dbReference type="Proteomes" id="UP001054821">
    <property type="component" value="Chromosome 6"/>
</dbReference>
<dbReference type="AlphaFoldDB" id="A0AAD4VHQ7"/>
<evidence type="ECO:0000313" key="6">
    <source>
        <dbReference type="Proteomes" id="UP001054821"/>
    </source>
</evidence>
<dbReference type="GO" id="GO:0004565">
    <property type="term" value="F:beta-galactosidase activity"/>
    <property type="evidence" value="ECO:0007669"/>
    <property type="project" value="UniProtKB-EC"/>
</dbReference>
<sequence length="172" mass="19773">MKNFTTLTVDMTKKEKLFASQGGPIIIALIENENGNVQSYYGDAGKAYMNRCSNFAQSLYIGVPWIMCQQSDAPQPMISTCNGWYCDNFKPYNDNSLKMWTENWTGWFKSWDDKDHLGLLRILPSLLQGSSRLEALSRTITCIMVEQALVEHQLHRFPQLMIMMLLLMNMVT</sequence>